<dbReference type="RefSeq" id="XP_004366540.1">
    <property type="nucleotide sequence ID" value="XM_004366483.1"/>
</dbReference>
<accession>F4Q1D5</accession>
<dbReference type="SUPFAM" id="SSF48403">
    <property type="entry name" value="Ankyrin repeat"/>
    <property type="match status" value="1"/>
</dbReference>
<name>F4Q1D5_CACFS</name>
<dbReference type="EMBL" id="GL883018">
    <property type="protein sequence ID" value="EGG18636.1"/>
    <property type="molecule type" value="Genomic_DNA"/>
</dbReference>
<dbReference type="InterPro" id="IPR002110">
    <property type="entry name" value="Ankyrin_rpt"/>
</dbReference>
<dbReference type="KEGG" id="dfa:DFA_04131"/>
<organism evidence="1 2">
    <name type="scientific">Cavenderia fasciculata</name>
    <name type="common">Slime mold</name>
    <name type="synonym">Dictyostelium fasciculatum</name>
    <dbReference type="NCBI Taxonomy" id="261658"/>
    <lineage>
        <taxon>Eukaryota</taxon>
        <taxon>Amoebozoa</taxon>
        <taxon>Evosea</taxon>
        <taxon>Eumycetozoa</taxon>
        <taxon>Dictyostelia</taxon>
        <taxon>Acytosteliales</taxon>
        <taxon>Cavenderiaceae</taxon>
        <taxon>Cavenderia</taxon>
    </lineage>
</organism>
<dbReference type="AlphaFoldDB" id="F4Q1D5"/>
<evidence type="ECO:0000313" key="2">
    <source>
        <dbReference type="Proteomes" id="UP000007797"/>
    </source>
</evidence>
<keyword evidence="2" id="KW-1185">Reference proteome</keyword>
<reference evidence="2" key="1">
    <citation type="journal article" date="2011" name="Genome Res.">
        <title>Phylogeny-wide analysis of social amoeba genomes highlights ancient origins for complex intercellular communication.</title>
        <authorList>
            <person name="Heidel A.J."/>
            <person name="Lawal H.M."/>
            <person name="Felder M."/>
            <person name="Schilde C."/>
            <person name="Helps N.R."/>
            <person name="Tunggal B."/>
            <person name="Rivero F."/>
            <person name="John U."/>
            <person name="Schleicher M."/>
            <person name="Eichinger L."/>
            <person name="Platzer M."/>
            <person name="Noegel A.A."/>
            <person name="Schaap P."/>
            <person name="Gloeckner G."/>
        </authorList>
    </citation>
    <scope>NUCLEOTIDE SEQUENCE [LARGE SCALE GENOMIC DNA]</scope>
    <source>
        <strain evidence="2">SH3</strain>
    </source>
</reference>
<gene>
    <name evidence="1" type="ORF">DFA_04131</name>
</gene>
<sequence>MMDGLTFDNNNNNIIKCRVCGSLSTSTMMTIRFKSLIGSTFIRHTIFRYAKELNNNNNNNNNNNKDLNLHVDGQSGSLSGKDIINLSWLEMISVFAMPWNFIKHYLPDKYQVLVKRRMAVFSRYCAHRNATLSTLQHLLEWSPEYDPQDQYDSIHHRLIYNVASKGHRDILEFLRVVTFQSVMEIVAKNGHLHILEWFHYYKIKNNYYSYQSYTGNPIDNAKSLKIVQFLHKNGFRGTAAAIDNACLRGDLDIVKFLFENRTEGCTQQAIINACRIGNFEMIKFILSNIWKEKCPSTAVDAVIGTNCSLEVLMYLDQVCTIVGLGDASSYHGRLDIIQYYYQHYPQDILWTQVDDLVGFAAMDGHLDILQFICEKFPESIFKPNTMDIAVGKGKLEIVKFLHFNRSEGCTTMAMDNAALNNDLETVEFLHKHRTEGSTCLALSTPSNKLIPRVEIEKEMTKMRIDYDKAHHYYEIVELINQYYGPFD</sequence>
<protein>
    <recommendedName>
        <fullName evidence="3">Ankyrin repeat-containing protein</fullName>
    </recommendedName>
</protein>
<evidence type="ECO:0008006" key="3">
    <source>
        <dbReference type="Google" id="ProtNLM"/>
    </source>
</evidence>
<dbReference type="PANTHER" id="PTHR46586">
    <property type="entry name" value="ANKYRIN REPEAT-CONTAINING PROTEIN"/>
    <property type="match status" value="1"/>
</dbReference>
<proteinExistence type="predicted"/>
<dbReference type="Gene3D" id="1.25.40.20">
    <property type="entry name" value="Ankyrin repeat-containing domain"/>
    <property type="match status" value="2"/>
</dbReference>
<dbReference type="Pfam" id="PF13637">
    <property type="entry name" value="Ank_4"/>
    <property type="match status" value="2"/>
</dbReference>
<dbReference type="PANTHER" id="PTHR46586:SF3">
    <property type="entry name" value="ANKYRIN REPEAT-CONTAINING PROTEIN"/>
    <property type="match status" value="1"/>
</dbReference>
<dbReference type="OrthoDB" id="194358at2759"/>
<dbReference type="Proteomes" id="UP000007797">
    <property type="component" value="Unassembled WGS sequence"/>
</dbReference>
<evidence type="ECO:0000313" key="1">
    <source>
        <dbReference type="EMBL" id="EGG18636.1"/>
    </source>
</evidence>
<dbReference type="InterPro" id="IPR052050">
    <property type="entry name" value="SecEffector_AnkRepeat"/>
</dbReference>
<dbReference type="InterPro" id="IPR036770">
    <property type="entry name" value="Ankyrin_rpt-contain_sf"/>
</dbReference>
<dbReference type="GeneID" id="14870348"/>